<dbReference type="CDD" id="cd01335">
    <property type="entry name" value="Radical_SAM"/>
    <property type="match status" value="1"/>
</dbReference>
<dbReference type="Gene3D" id="3.20.20.70">
    <property type="entry name" value="Aldolase class I"/>
    <property type="match status" value="1"/>
</dbReference>
<reference evidence="6 7" key="1">
    <citation type="submission" date="2024-03" db="EMBL/GenBank/DDBJ databases">
        <title>Human intestinal bacterial collection.</title>
        <authorList>
            <person name="Pauvert C."/>
            <person name="Hitch T.C.A."/>
            <person name="Clavel T."/>
        </authorList>
    </citation>
    <scope>NUCLEOTIDE SEQUENCE [LARGE SCALE GENOMIC DNA]</scope>
    <source>
        <strain evidence="6 7">CLA-AA-H185</strain>
    </source>
</reference>
<evidence type="ECO:0000256" key="3">
    <source>
        <dbReference type="ARBA" id="ARBA00023004"/>
    </source>
</evidence>
<dbReference type="SFLD" id="SFLDS00029">
    <property type="entry name" value="Radical_SAM"/>
    <property type="match status" value="1"/>
</dbReference>
<evidence type="ECO:0000313" key="7">
    <source>
        <dbReference type="Proteomes" id="UP001454489"/>
    </source>
</evidence>
<keyword evidence="2" id="KW-0479">Metal-binding</keyword>
<keyword evidence="4" id="KW-0411">Iron-sulfur</keyword>
<dbReference type="InterPro" id="IPR058240">
    <property type="entry name" value="rSAM_sf"/>
</dbReference>
<dbReference type="InterPro" id="IPR023867">
    <property type="entry name" value="Sulphatase_maturase_rSAM"/>
</dbReference>
<dbReference type="InterPro" id="IPR007197">
    <property type="entry name" value="rSAM"/>
</dbReference>
<dbReference type="InterPro" id="IPR013785">
    <property type="entry name" value="Aldolase_TIM"/>
</dbReference>
<evidence type="ECO:0000256" key="1">
    <source>
        <dbReference type="ARBA" id="ARBA00022691"/>
    </source>
</evidence>
<dbReference type="SFLD" id="SFLDG01067">
    <property type="entry name" value="SPASM/twitch_domain_containing"/>
    <property type="match status" value="1"/>
</dbReference>
<accession>A0ABV1HCP9</accession>
<sequence length="335" mass="38264">MFSLSPWIFATENCNLRCPYCFEGHVNKNMSKEVWSATSEHFIQLVQDHVIRRTHWRISGGEPFMVFDTWREFPLYMKKVLGGNFNAGIISNFTLLNDEIVRYLVENNIGCGVSLDGTIHSKVDINGNSTSKKVMENLEWFLDEGGRCNILTVLTDTNVETGEILDLAKFVVKHDLPWQVNSDIFVMLGNDYIEQMYQDVIEAIEYLTKSGYNMKKFSFQFLRPCSSCTDGCQAGRRLLSIHTDGSIYPCQTCEGDPIANIMTCDNIVNALKRQTAYPIGYNYERPEACHPDRCTASFHCKGSCKLNMAPGDENPKCQLIRRIHQYFVSNGYYAH</sequence>
<comment type="caution">
    <text evidence="6">The sequence shown here is derived from an EMBL/GenBank/DDBJ whole genome shotgun (WGS) entry which is preliminary data.</text>
</comment>
<evidence type="ECO:0000313" key="6">
    <source>
        <dbReference type="EMBL" id="MEQ2557006.1"/>
    </source>
</evidence>
<evidence type="ECO:0000259" key="5">
    <source>
        <dbReference type="Pfam" id="PF04055"/>
    </source>
</evidence>
<organism evidence="6 7">
    <name type="scientific">Maccoyibacter intestinihominis</name>
    <dbReference type="NCBI Taxonomy" id="3133499"/>
    <lineage>
        <taxon>Bacteria</taxon>
        <taxon>Bacillati</taxon>
        <taxon>Bacillota</taxon>
        <taxon>Clostridia</taxon>
        <taxon>Lachnospirales</taxon>
        <taxon>Lachnospiraceae</taxon>
        <taxon>Maccoyibacter</taxon>
    </lineage>
</organism>
<dbReference type="EMBL" id="JBBMEX010000003">
    <property type="protein sequence ID" value="MEQ2557006.1"/>
    <property type="molecule type" value="Genomic_DNA"/>
</dbReference>
<evidence type="ECO:0000256" key="2">
    <source>
        <dbReference type="ARBA" id="ARBA00022723"/>
    </source>
</evidence>
<keyword evidence="3" id="KW-0408">Iron</keyword>
<name>A0ABV1HCP9_9FIRM</name>
<keyword evidence="1" id="KW-0949">S-adenosyl-L-methionine</keyword>
<proteinExistence type="predicted"/>
<dbReference type="Proteomes" id="UP001454489">
    <property type="component" value="Unassembled WGS sequence"/>
</dbReference>
<dbReference type="SUPFAM" id="SSF102114">
    <property type="entry name" value="Radical SAM enzymes"/>
    <property type="match status" value="1"/>
</dbReference>
<gene>
    <name evidence="6" type="ORF">WMO43_03800</name>
</gene>
<feature type="domain" description="Radical SAM core" evidence="5">
    <location>
        <begin position="11"/>
        <end position="167"/>
    </location>
</feature>
<evidence type="ECO:0000256" key="4">
    <source>
        <dbReference type="ARBA" id="ARBA00023014"/>
    </source>
</evidence>
<protein>
    <submittedName>
        <fullName evidence="6">Radical SAM protein</fullName>
    </submittedName>
</protein>
<dbReference type="SFLD" id="SFLDG01386">
    <property type="entry name" value="main_SPASM_domain-containing"/>
    <property type="match status" value="1"/>
</dbReference>
<dbReference type="RefSeq" id="WP_353530098.1">
    <property type="nucleotide sequence ID" value="NZ_JBBMEX010000003.1"/>
</dbReference>
<keyword evidence="7" id="KW-1185">Reference proteome</keyword>
<dbReference type="PANTHER" id="PTHR43273">
    <property type="entry name" value="ANAEROBIC SULFATASE-MATURATING ENZYME HOMOLOG ASLB-RELATED"/>
    <property type="match status" value="1"/>
</dbReference>
<dbReference type="PANTHER" id="PTHR43273:SF8">
    <property type="entry name" value="RADICAL SAM DOMAIN PROTEIN"/>
    <property type="match status" value="1"/>
</dbReference>
<dbReference type="Pfam" id="PF04055">
    <property type="entry name" value="Radical_SAM"/>
    <property type="match status" value="1"/>
</dbReference>